<feature type="transmembrane region" description="Helical" evidence="5">
    <location>
        <begin position="341"/>
        <end position="363"/>
    </location>
</feature>
<dbReference type="InterPro" id="IPR036259">
    <property type="entry name" value="MFS_trans_sf"/>
</dbReference>
<dbReference type="EMBL" id="JBHSTI010000002">
    <property type="protein sequence ID" value="MFC6236498.1"/>
    <property type="molecule type" value="Genomic_DNA"/>
</dbReference>
<gene>
    <name evidence="7" type="ORF">ACFQGU_01310</name>
</gene>
<protein>
    <submittedName>
        <fullName evidence="7">MFS transporter</fullName>
    </submittedName>
</protein>
<dbReference type="InterPro" id="IPR020846">
    <property type="entry name" value="MFS_dom"/>
</dbReference>
<feature type="transmembrane region" description="Helical" evidence="5">
    <location>
        <begin position="49"/>
        <end position="69"/>
    </location>
</feature>
<evidence type="ECO:0000256" key="3">
    <source>
        <dbReference type="ARBA" id="ARBA00022989"/>
    </source>
</evidence>
<keyword evidence="8" id="KW-1185">Reference proteome</keyword>
<feature type="transmembrane region" description="Helical" evidence="5">
    <location>
        <begin position="218"/>
        <end position="246"/>
    </location>
</feature>
<reference evidence="8" key="1">
    <citation type="journal article" date="2019" name="Int. J. Syst. Evol. Microbiol.">
        <title>The Global Catalogue of Microorganisms (GCM) 10K type strain sequencing project: providing services to taxonomists for standard genome sequencing and annotation.</title>
        <authorList>
            <consortium name="The Broad Institute Genomics Platform"/>
            <consortium name="The Broad Institute Genome Sequencing Center for Infectious Disease"/>
            <person name="Wu L."/>
            <person name="Ma J."/>
        </authorList>
    </citation>
    <scope>NUCLEOTIDE SEQUENCE [LARGE SCALE GENOMIC DNA]</scope>
    <source>
        <strain evidence="8">CGMCC 4.7317</strain>
    </source>
</reference>
<dbReference type="Gene3D" id="1.20.1250.20">
    <property type="entry name" value="MFS general substrate transporter like domains"/>
    <property type="match status" value="1"/>
</dbReference>
<feature type="transmembrane region" description="Helical" evidence="5">
    <location>
        <begin position="283"/>
        <end position="303"/>
    </location>
</feature>
<keyword evidence="2 5" id="KW-0812">Transmembrane</keyword>
<feature type="transmembrane region" description="Helical" evidence="5">
    <location>
        <begin position="309"/>
        <end position="329"/>
    </location>
</feature>
<feature type="transmembrane region" description="Helical" evidence="5">
    <location>
        <begin position="150"/>
        <end position="171"/>
    </location>
</feature>
<keyword evidence="3 5" id="KW-1133">Transmembrane helix</keyword>
<feature type="transmembrane region" description="Helical" evidence="5">
    <location>
        <begin position="177"/>
        <end position="197"/>
    </location>
</feature>
<comment type="caution">
    <text evidence="7">The sequence shown here is derived from an EMBL/GenBank/DDBJ whole genome shotgun (WGS) entry which is preliminary data.</text>
</comment>
<name>A0ABW1SX78_9ACTN</name>
<feature type="transmembrane region" description="Helical" evidence="5">
    <location>
        <begin position="252"/>
        <end position="271"/>
    </location>
</feature>
<organism evidence="7 8">
    <name type="scientific">Longivirga aurantiaca</name>
    <dbReference type="NCBI Taxonomy" id="1837743"/>
    <lineage>
        <taxon>Bacteria</taxon>
        <taxon>Bacillati</taxon>
        <taxon>Actinomycetota</taxon>
        <taxon>Actinomycetes</taxon>
        <taxon>Sporichthyales</taxon>
        <taxon>Sporichthyaceae</taxon>
        <taxon>Longivirga</taxon>
    </lineage>
</organism>
<dbReference type="Pfam" id="PF07690">
    <property type="entry name" value="MFS_1"/>
    <property type="match status" value="1"/>
</dbReference>
<evidence type="ECO:0000313" key="7">
    <source>
        <dbReference type="EMBL" id="MFC6236498.1"/>
    </source>
</evidence>
<feature type="transmembrane region" description="Helical" evidence="5">
    <location>
        <begin position="369"/>
        <end position="390"/>
    </location>
</feature>
<evidence type="ECO:0000256" key="1">
    <source>
        <dbReference type="ARBA" id="ARBA00004651"/>
    </source>
</evidence>
<dbReference type="InterPro" id="IPR011701">
    <property type="entry name" value="MFS"/>
</dbReference>
<proteinExistence type="predicted"/>
<sequence length="399" mass="39925">MPAAPRGYLALLRLPSAASLTLWAALARLQYGVLPLVTLLLLADVRDSYAEAGAATAAVGLTAGLLGPLRARAADRFGHGRVLVVAAVAYALGIGLLLLLATAPLPLLVAAALLAGCLPPPVGPVMRAAWRDITRDEPESLRAAFSLDSVAEEVLYVVGPLIAAVAVARLAPGPVLIASSLLLLLACLGMAVVLRTLRDAVGDAVAVRPRVPWRSARFLLGLLPATAVGLLLGGLELAAVAAVLRLAGAELAGVPAALIAIGSIGGGLLYGRRLWPGGVRRQAVVLVLGSASAVLVAAAVSGWLVPMLLAFLVAGVFVAPAVVASYVIADDAVTGSSAEATSWVNSAFNVGTAFGTALAGVLVDAGGPGAAMLALAVTTVALTAVAVAAARPRGRLMKA</sequence>
<evidence type="ECO:0000256" key="5">
    <source>
        <dbReference type="SAM" id="Phobius"/>
    </source>
</evidence>
<evidence type="ECO:0000256" key="4">
    <source>
        <dbReference type="ARBA" id="ARBA00023136"/>
    </source>
</evidence>
<evidence type="ECO:0000259" key="6">
    <source>
        <dbReference type="PROSITE" id="PS50850"/>
    </source>
</evidence>
<keyword evidence="4 5" id="KW-0472">Membrane</keyword>
<feature type="transmembrane region" description="Helical" evidence="5">
    <location>
        <begin position="20"/>
        <end position="43"/>
    </location>
</feature>
<comment type="subcellular location">
    <subcellularLocation>
        <location evidence="1">Cell membrane</location>
        <topology evidence="1">Multi-pass membrane protein</topology>
    </subcellularLocation>
</comment>
<dbReference type="PANTHER" id="PTHR23542:SF1">
    <property type="entry name" value="MAJOR FACILITATOR SUPERFAMILY (MFS) PROFILE DOMAIN-CONTAINING PROTEIN"/>
    <property type="match status" value="1"/>
</dbReference>
<dbReference type="Proteomes" id="UP001596138">
    <property type="component" value="Unassembled WGS sequence"/>
</dbReference>
<feature type="transmembrane region" description="Helical" evidence="5">
    <location>
        <begin position="81"/>
        <end position="101"/>
    </location>
</feature>
<accession>A0ABW1SX78</accession>
<dbReference type="SUPFAM" id="SSF103473">
    <property type="entry name" value="MFS general substrate transporter"/>
    <property type="match status" value="1"/>
</dbReference>
<dbReference type="PANTHER" id="PTHR23542">
    <property type="match status" value="1"/>
</dbReference>
<evidence type="ECO:0000313" key="8">
    <source>
        <dbReference type="Proteomes" id="UP001596138"/>
    </source>
</evidence>
<feature type="transmembrane region" description="Helical" evidence="5">
    <location>
        <begin position="107"/>
        <end position="130"/>
    </location>
</feature>
<dbReference type="RefSeq" id="WP_386763543.1">
    <property type="nucleotide sequence ID" value="NZ_JBHSTI010000002.1"/>
</dbReference>
<evidence type="ECO:0000256" key="2">
    <source>
        <dbReference type="ARBA" id="ARBA00022692"/>
    </source>
</evidence>
<dbReference type="PROSITE" id="PS50850">
    <property type="entry name" value="MFS"/>
    <property type="match status" value="1"/>
</dbReference>
<feature type="domain" description="Major facilitator superfamily (MFS) profile" evidence="6">
    <location>
        <begin position="294"/>
        <end position="399"/>
    </location>
</feature>